<dbReference type="PANTHER" id="PTHR20974:SF0">
    <property type="entry name" value="UPF0585 PROTEIN CG18661"/>
    <property type="match status" value="1"/>
</dbReference>
<dbReference type="EMBL" id="BAABBM010000001">
    <property type="protein sequence ID" value="GAA3885564.1"/>
    <property type="molecule type" value="Genomic_DNA"/>
</dbReference>
<protein>
    <submittedName>
        <fullName evidence="1">DUF938 domain-containing protein</fullName>
    </submittedName>
</protein>
<dbReference type="SUPFAM" id="SSF53335">
    <property type="entry name" value="S-adenosyl-L-methionine-dependent methyltransferases"/>
    <property type="match status" value="1"/>
</dbReference>
<name>A0ABP7KRH9_9SPHN</name>
<dbReference type="Pfam" id="PF06080">
    <property type="entry name" value="DUF938"/>
    <property type="match status" value="1"/>
</dbReference>
<evidence type="ECO:0000313" key="1">
    <source>
        <dbReference type="EMBL" id="GAA3885564.1"/>
    </source>
</evidence>
<dbReference type="InterPro" id="IPR010342">
    <property type="entry name" value="DUF938"/>
</dbReference>
<dbReference type="Proteomes" id="UP001500827">
    <property type="component" value="Unassembled WGS sequence"/>
</dbReference>
<keyword evidence="2" id="KW-1185">Reference proteome</keyword>
<comment type="caution">
    <text evidence="1">The sequence shown here is derived from an EMBL/GenBank/DDBJ whole genome shotgun (WGS) entry which is preliminary data.</text>
</comment>
<organism evidence="1 2">
    <name type="scientific">Sphingomonas limnosediminicola</name>
    <dbReference type="NCBI Taxonomy" id="940133"/>
    <lineage>
        <taxon>Bacteria</taxon>
        <taxon>Pseudomonadati</taxon>
        <taxon>Pseudomonadota</taxon>
        <taxon>Alphaproteobacteria</taxon>
        <taxon>Sphingomonadales</taxon>
        <taxon>Sphingomonadaceae</taxon>
        <taxon>Sphingomonas</taxon>
    </lineage>
</organism>
<evidence type="ECO:0000313" key="2">
    <source>
        <dbReference type="Proteomes" id="UP001500827"/>
    </source>
</evidence>
<accession>A0ABP7KRH9</accession>
<gene>
    <name evidence="1" type="ORF">GCM10022276_00580</name>
</gene>
<dbReference type="PANTHER" id="PTHR20974">
    <property type="entry name" value="UPF0585 PROTEIN CG18661"/>
    <property type="match status" value="1"/>
</dbReference>
<reference evidence="2" key="1">
    <citation type="journal article" date="2019" name="Int. J. Syst. Evol. Microbiol.">
        <title>The Global Catalogue of Microorganisms (GCM) 10K type strain sequencing project: providing services to taxonomists for standard genome sequencing and annotation.</title>
        <authorList>
            <consortium name="The Broad Institute Genomics Platform"/>
            <consortium name="The Broad Institute Genome Sequencing Center for Infectious Disease"/>
            <person name="Wu L."/>
            <person name="Ma J."/>
        </authorList>
    </citation>
    <scope>NUCLEOTIDE SEQUENCE [LARGE SCALE GENOMIC DNA]</scope>
    <source>
        <strain evidence="2">JCM 17543</strain>
    </source>
</reference>
<dbReference type="InterPro" id="IPR029063">
    <property type="entry name" value="SAM-dependent_MTases_sf"/>
</dbReference>
<dbReference type="RefSeq" id="WP_344697694.1">
    <property type="nucleotide sequence ID" value="NZ_BAABBM010000001.1"/>
</dbReference>
<sequence length="215" mass="23664">MTDNRRFYEAAAAGARRSAPAALRNREPIAEVLEEWLPASGLVLEIASGTGEHVAYFAERFPALEWQPSDLHRDALASIEAWREHSGLPNVRPPIAIDASSPDWSIDRADALLSINMVHISPWSSALGLLDGAARLLADGAPLILYGPWLKDDIETAPSNAAFDQDLKARDPAWGLRRVEDFAAAAAERGLRLEETRIMPANNLMLLLRPDRTNR</sequence>
<dbReference type="Gene3D" id="3.40.50.150">
    <property type="entry name" value="Vaccinia Virus protein VP39"/>
    <property type="match status" value="1"/>
</dbReference>
<proteinExistence type="predicted"/>